<evidence type="ECO:0000256" key="2">
    <source>
        <dbReference type="ARBA" id="ARBA00022777"/>
    </source>
</evidence>
<dbReference type="STRING" id="1513793.SAMN06296036_10519"/>
<evidence type="ECO:0000256" key="3">
    <source>
        <dbReference type="HAMAP-Rule" id="MF_00524"/>
    </source>
</evidence>
<dbReference type="PANTHER" id="PTHR47690:SF1">
    <property type="entry name" value="GLUCOKINASE"/>
    <property type="match status" value="1"/>
</dbReference>
<keyword evidence="3" id="KW-0067">ATP-binding</keyword>
<evidence type="ECO:0000313" key="5">
    <source>
        <dbReference type="EMBL" id="SMF10658.1"/>
    </source>
</evidence>
<evidence type="ECO:0000256" key="1">
    <source>
        <dbReference type="ARBA" id="ARBA00022679"/>
    </source>
</evidence>
<dbReference type="EMBL" id="FWZT01000005">
    <property type="protein sequence ID" value="SMF10658.1"/>
    <property type="molecule type" value="Genomic_DNA"/>
</dbReference>
<dbReference type="Proteomes" id="UP000192907">
    <property type="component" value="Unassembled WGS sequence"/>
</dbReference>
<dbReference type="GO" id="GO:0005524">
    <property type="term" value="F:ATP binding"/>
    <property type="evidence" value="ECO:0007669"/>
    <property type="project" value="UniProtKB-UniRule"/>
</dbReference>
<proteinExistence type="inferred from homology"/>
<dbReference type="HAMAP" id="MF_00524">
    <property type="entry name" value="Glucokinase"/>
    <property type="match status" value="1"/>
</dbReference>
<dbReference type="PANTHER" id="PTHR47690">
    <property type="entry name" value="GLUCOKINASE"/>
    <property type="match status" value="1"/>
</dbReference>
<dbReference type="InterPro" id="IPR043129">
    <property type="entry name" value="ATPase_NBD"/>
</dbReference>
<organism evidence="5 6">
    <name type="scientific">Pseudobacteriovorax antillogorgiicola</name>
    <dbReference type="NCBI Taxonomy" id="1513793"/>
    <lineage>
        <taxon>Bacteria</taxon>
        <taxon>Pseudomonadati</taxon>
        <taxon>Bdellovibrionota</taxon>
        <taxon>Oligoflexia</taxon>
        <taxon>Oligoflexales</taxon>
        <taxon>Pseudobacteriovoracaceae</taxon>
        <taxon>Pseudobacteriovorax</taxon>
    </lineage>
</organism>
<dbReference type="Gene3D" id="3.30.420.40">
    <property type="match status" value="1"/>
</dbReference>
<keyword evidence="3" id="KW-0547">Nucleotide-binding</keyword>
<protein>
    <recommendedName>
        <fullName evidence="3">Glucokinase</fullName>
        <ecNumber evidence="3">2.7.1.2</ecNumber>
    </recommendedName>
    <alternativeName>
        <fullName evidence="3">Glucose kinase</fullName>
    </alternativeName>
</protein>
<dbReference type="AlphaFoldDB" id="A0A1Y6BGU0"/>
<comment type="catalytic activity">
    <reaction evidence="3">
        <text>D-glucose + ATP = D-glucose 6-phosphate + ADP + H(+)</text>
        <dbReference type="Rhea" id="RHEA:17825"/>
        <dbReference type="ChEBI" id="CHEBI:4167"/>
        <dbReference type="ChEBI" id="CHEBI:15378"/>
        <dbReference type="ChEBI" id="CHEBI:30616"/>
        <dbReference type="ChEBI" id="CHEBI:61548"/>
        <dbReference type="ChEBI" id="CHEBI:456216"/>
        <dbReference type="EC" id="2.7.1.2"/>
    </reaction>
</comment>
<dbReference type="GO" id="GO:0005829">
    <property type="term" value="C:cytosol"/>
    <property type="evidence" value="ECO:0007669"/>
    <property type="project" value="TreeGrafter"/>
</dbReference>
<keyword evidence="3" id="KW-0963">Cytoplasm</keyword>
<sequence>MTILVGDIGGTNARLALVKDASLKLEHMQTLPTQSFASFDEAVLTYLQRLDVKPSKACFAVAAPINDERVSFTNNPWSFSVAELRLQLNIQDIRVINDFEAMARCLPHLKAADVTKVGGGQVKASQTKAILGPGTGLGMAALLEDQNGVYHPLATEGGHARFAASNEREWALSKVLEKRDGFVSNESLLSGQGLINIRWALSQLDGKGVSPVSAAQICEAAIHKTEDVSVEAFQIFWAVLGSVAGDYAMQTGALGGVYISGGIAPRYMSALNDSDFRSRFEAKGDYRSYLEGIATFVVSADQPGLIGAAAVFENEGEAR</sequence>
<reference evidence="6" key="1">
    <citation type="submission" date="2017-04" db="EMBL/GenBank/DDBJ databases">
        <authorList>
            <person name="Varghese N."/>
            <person name="Submissions S."/>
        </authorList>
    </citation>
    <scope>NUCLEOTIDE SEQUENCE [LARGE SCALE GENOMIC DNA]</scope>
    <source>
        <strain evidence="6">RKEM611</strain>
    </source>
</reference>
<gene>
    <name evidence="3" type="primary">glk</name>
    <name evidence="5" type="ORF">SAMN06296036_10519</name>
</gene>
<comment type="subcellular location">
    <subcellularLocation>
        <location evidence="3">Cytoplasm</location>
    </subcellularLocation>
</comment>
<dbReference type="GO" id="GO:0005536">
    <property type="term" value="F:D-glucose binding"/>
    <property type="evidence" value="ECO:0007669"/>
    <property type="project" value="InterPro"/>
</dbReference>
<name>A0A1Y6BGU0_9BACT</name>
<dbReference type="GO" id="GO:0004340">
    <property type="term" value="F:glucokinase activity"/>
    <property type="evidence" value="ECO:0007669"/>
    <property type="project" value="UniProtKB-UniRule"/>
</dbReference>
<dbReference type="GO" id="GO:0006096">
    <property type="term" value="P:glycolytic process"/>
    <property type="evidence" value="ECO:0007669"/>
    <property type="project" value="UniProtKB-UniRule"/>
</dbReference>
<dbReference type="EC" id="2.7.1.2" evidence="3"/>
<keyword evidence="1 3" id="KW-0808">Transferase</keyword>
<keyword evidence="6" id="KW-1185">Reference proteome</keyword>
<evidence type="ECO:0000256" key="4">
    <source>
        <dbReference type="RuleBase" id="RU004046"/>
    </source>
</evidence>
<dbReference type="Gene3D" id="3.40.367.20">
    <property type="match status" value="1"/>
</dbReference>
<dbReference type="OrthoDB" id="9800595at2"/>
<dbReference type="InterPro" id="IPR050201">
    <property type="entry name" value="Bacterial_glucokinase"/>
</dbReference>
<accession>A0A1Y6BGU0</accession>
<dbReference type="Pfam" id="PF02685">
    <property type="entry name" value="Glucokinase"/>
    <property type="match status" value="1"/>
</dbReference>
<keyword evidence="2 3" id="KW-0418">Kinase</keyword>
<dbReference type="NCBIfam" id="TIGR00749">
    <property type="entry name" value="glk"/>
    <property type="match status" value="1"/>
</dbReference>
<feature type="binding site" evidence="3">
    <location>
        <begin position="6"/>
        <end position="11"/>
    </location>
    <ligand>
        <name>ATP</name>
        <dbReference type="ChEBI" id="CHEBI:30616"/>
    </ligand>
</feature>
<dbReference type="SUPFAM" id="SSF53067">
    <property type="entry name" value="Actin-like ATPase domain"/>
    <property type="match status" value="1"/>
</dbReference>
<dbReference type="CDD" id="cd24008">
    <property type="entry name" value="ASKHA_NBD_GLK"/>
    <property type="match status" value="1"/>
</dbReference>
<dbReference type="RefSeq" id="WP_132317632.1">
    <property type="nucleotide sequence ID" value="NZ_FWZT01000005.1"/>
</dbReference>
<dbReference type="InterPro" id="IPR003836">
    <property type="entry name" value="Glucokinase"/>
</dbReference>
<evidence type="ECO:0000313" key="6">
    <source>
        <dbReference type="Proteomes" id="UP000192907"/>
    </source>
</evidence>
<keyword evidence="3" id="KW-0324">Glycolysis</keyword>
<comment type="similarity">
    <text evidence="3 4">Belongs to the bacterial glucokinase family.</text>
</comment>